<evidence type="ECO:0000256" key="5">
    <source>
        <dbReference type="SAM" id="MobiDB-lite"/>
    </source>
</evidence>
<keyword evidence="6" id="KW-0812">Transmembrane</keyword>
<name>A0ABT9QA14_9ACTN</name>
<evidence type="ECO:0000256" key="1">
    <source>
        <dbReference type="ARBA" id="ARBA00004196"/>
    </source>
</evidence>
<comment type="caution">
    <text evidence="9">The sequence shown here is derived from an EMBL/GenBank/DDBJ whole genome shotgun (WGS) entry which is preliminary data.</text>
</comment>
<feature type="domain" description="CopC" evidence="8">
    <location>
        <begin position="29"/>
        <end position="119"/>
    </location>
</feature>
<feature type="chain" id="PRO_5046982040" evidence="7">
    <location>
        <begin position="29"/>
        <end position="201"/>
    </location>
</feature>
<evidence type="ECO:0000313" key="9">
    <source>
        <dbReference type="EMBL" id="MDP9842799.1"/>
    </source>
</evidence>
<keyword evidence="2" id="KW-0479">Metal-binding</keyword>
<keyword evidence="3 7" id="KW-0732">Signal</keyword>
<evidence type="ECO:0000256" key="7">
    <source>
        <dbReference type="SAM" id="SignalP"/>
    </source>
</evidence>
<feature type="transmembrane region" description="Helical" evidence="6">
    <location>
        <begin position="175"/>
        <end position="193"/>
    </location>
</feature>
<gene>
    <name evidence="9" type="ORF">J2853_002010</name>
</gene>
<dbReference type="Proteomes" id="UP001225356">
    <property type="component" value="Unassembled WGS sequence"/>
</dbReference>
<feature type="compositionally biased region" description="Low complexity" evidence="5">
    <location>
        <begin position="135"/>
        <end position="165"/>
    </location>
</feature>
<dbReference type="InterPro" id="IPR007348">
    <property type="entry name" value="CopC_dom"/>
</dbReference>
<protein>
    <submittedName>
        <fullName evidence="9">Methionine-rich copper-binding protein CopC</fullName>
    </submittedName>
</protein>
<proteinExistence type="predicted"/>
<dbReference type="Pfam" id="PF04234">
    <property type="entry name" value="CopC"/>
    <property type="match status" value="1"/>
</dbReference>
<feature type="region of interest" description="Disordered" evidence="5">
    <location>
        <begin position="122"/>
        <end position="165"/>
    </location>
</feature>
<evidence type="ECO:0000256" key="2">
    <source>
        <dbReference type="ARBA" id="ARBA00022723"/>
    </source>
</evidence>
<keyword evidence="6" id="KW-1133">Transmembrane helix</keyword>
<evidence type="ECO:0000256" key="6">
    <source>
        <dbReference type="SAM" id="Phobius"/>
    </source>
</evidence>
<comment type="subcellular location">
    <subcellularLocation>
        <location evidence="1">Cell envelope</location>
    </subcellularLocation>
</comment>
<dbReference type="InterPro" id="IPR014755">
    <property type="entry name" value="Cu-Rt/internalin_Ig-like"/>
</dbReference>
<sequence>MPRFIRRMVPVTLCCAVFVMLTAPAALAHDSLRSSSPAKGAEVTSVKRIELEFSAHVLFPTVALRDAAGRPVPLAKARADGPKVTAEVPETPPAGGYAIAWRVVSSDGHPIEGEIPFTVTGSAASSVPPAPGLTPASASSSPIASAAAQPGSPGSVSAHAAHAASAQDSPNWTRVAFAVLVGIGLGIWIPRLLRDRSADTK</sequence>
<evidence type="ECO:0000256" key="4">
    <source>
        <dbReference type="ARBA" id="ARBA00023008"/>
    </source>
</evidence>
<dbReference type="EMBL" id="JAUSQU010000001">
    <property type="protein sequence ID" value="MDP9842799.1"/>
    <property type="molecule type" value="Genomic_DNA"/>
</dbReference>
<keyword evidence="4" id="KW-0186">Copper</keyword>
<keyword evidence="10" id="KW-1185">Reference proteome</keyword>
<accession>A0ABT9QA14</accession>
<organism evidence="9 10">
    <name type="scientific">Streptosporangium lutulentum</name>
    <dbReference type="NCBI Taxonomy" id="1461250"/>
    <lineage>
        <taxon>Bacteria</taxon>
        <taxon>Bacillati</taxon>
        <taxon>Actinomycetota</taxon>
        <taxon>Actinomycetes</taxon>
        <taxon>Streptosporangiales</taxon>
        <taxon>Streptosporangiaceae</taxon>
        <taxon>Streptosporangium</taxon>
    </lineage>
</organism>
<keyword evidence="6" id="KW-0472">Membrane</keyword>
<feature type="signal peptide" evidence="7">
    <location>
        <begin position="1"/>
        <end position="28"/>
    </location>
</feature>
<dbReference type="InterPro" id="IPR032694">
    <property type="entry name" value="CopC/D"/>
</dbReference>
<dbReference type="InterPro" id="IPR014756">
    <property type="entry name" value="Ig_E-set"/>
</dbReference>
<dbReference type="PANTHER" id="PTHR34820">
    <property type="entry name" value="INNER MEMBRANE PROTEIN YEBZ"/>
    <property type="match status" value="1"/>
</dbReference>
<evidence type="ECO:0000259" key="8">
    <source>
        <dbReference type="Pfam" id="PF04234"/>
    </source>
</evidence>
<evidence type="ECO:0000313" key="10">
    <source>
        <dbReference type="Proteomes" id="UP001225356"/>
    </source>
</evidence>
<dbReference type="RefSeq" id="WP_307556675.1">
    <property type="nucleotide sequence ID" value="NZ_JAUSQU010000001.1"/>
</dbReference>
<reference evidence="9 10" key="1">
    <citation type="submission" date="2023-07" db="EMBL/GenBank/DDBJ databases">
        <title>Sequencing the genomes of 1000 actinobacteria strains.</title>
        <authorList>
            <person name="Klenk H.-P."/>
        </authorList>
    </citation>
    <scope>NUCLEOTIDE SEQUENCE [LARGE SCALE GENOMIC DNA]</scope>
    <source>
        <strain evidence="9 10">DSM 46740</strain>
    </source>
</reference>
<dbReference type="SUPFAM" id="SSF81296">
    <property type="entry name" value="E set domains"/>
    <property type="match status" value="1"/>
</dbReference>
<dbReference type="Gene3D" id="2.60.40.1220">
    <property type="match status" value="1"/>
</dbReference>
<evidence type="ECO:0000256" key="3">
    <source>
        <dbReference type="ARBA" id="ARBA00022729"/>
    </source>
</evidence>
<dbReference type="PANTHER" id="PTHR34820:SF4">
    <property type="entry name" value="INNER MEMBRANE PROTEIN YEBZ"/>
    <property type="match status" value="1"/>
</dbReference>